<feature type="compositionally biased region" description="Basic and acidic residues" evidence="1">
    <location>
        <begin position="1"/>
        <end position="13"/>
    </location>
</feature>
<dbReference type="EMBL" id="OZ018776">
    <property type="protein sequence ID" value="CAK9121387.1"/>
    <property type="molecule type" value="Genomic_DNA"/>
</dbReference>
<sequence length="72" mass="8188">MDKALTSLKEESNKFTNFQGNIRPEQDKGTNIVKQNQIVTQSYKAPTLIPSQSHAERVNKSRKSEQGQGRDR</sequence>
<accession>A0ABM9NCT3</accession>
<feature type="region of interest" description="Disordered" evidence="1">
    <location>
        <begin position="43"/>
        <end position="72"/>
    </location>
</feature>
<proteinExistence type="predicted"/>
<evidence type="ECO:0000313" key="3">
    <source>
        <dbReference type="Proteomes" id="UP001642485"/>
    </source>
</evidence>
<feature type="region of interest" description="Disordered" evidence="1">
    <location>
        <begin position="1"/>
        <end position="28"/>
    </location>
</feature>
<evidence type="ECO:0000256" key="1">
    <source>
        <dbReference type="SAM" id="MobiDB-lite"/>
    </source>
</evidence>
<keyword evidence="3" id="KW-1185">Reference proteome</keyword>
<dbReference type="Proteomes" id="UP001642485">
    <property type="component" value="Chromosome"/>
</dbReference>
<organism evidence="2 3">
    <name type="scientific">Rickettsia helvetica</name>
    <dbReference type="NCBI Taxonomy" id="35789"/>
    <lineage>
        <taxon>Bacteria</taxon>
        <taxon>Pseudomonadati</taxon>
        <taxon>Pseudomonadota</taxon>
        <taxon>Alphaproteobacteria</taxon>
        <taxon>Rickettsiales</taxon>
        <taxon>Rickettsiaceae</taxon>
        <taxon>Rickettsieae</taxon>
        <taxon>Rickettsia</taxon>
        <taxon>spotted fever group</taxon>
    </lineage>
</organism>
<evidence type="ECO:0000313" key="2">
    <source>
        <dbReference type="EMBL" id="CAK9121387.1"/>
    </source>
</evidence>
<protein>
    <submittedName>
        <fullName evidence="2">Uncharacterized protein</fullName>
    </submittedName>
</protein>
<reference evidence="2 3" key="1">
    <citation type="submission" date="2024-02" db="EMBL/GenBank/DDBJ databases">
        <authorList>
            <person name="Nijsse B."/>
            <person name="Sprong H."/>
        </authorList>
    </citation>
    <scope>NUCLEOTIDE SEQUENCE [LARGE SCALE GENOMIC DNA]</scope>
    <source>
        <strain evidence="2">OB144</strain>
    </source>
</reference>
<feature type="compositionally biased region" description="Polar residues" evidence="1">
    <location>
        <begin position="43"/>
        <end position="53"/>
    </location>
</feature>
<dbReference type="RefSeq" id="WP_010423104.1">
    <property type="nucleotide sequence ID" value="NZ_OY974080.1"/>
</dbReference>
<gene>
    <name evidence="2" type="ORF">OB144RH_06320</name>
</gene>
<name>A0ABM9NCT3_RICHE</name>
<feature type="compositionally biased region" description="Basic and acidic residues" evidence="1">
    <location>
        <begin position="54"/>
        <end position="72"/>
    </location>
</feature>